<keyword evidence="1" id="KW-0328">Glycosyltransferase</keyword>
<evidence type="ECO:0000259" key="5">
    <source>
        <dbReference type="Pfam" id="PF13439"/>
    </source>
</evidence>
<dbReference type="GO" id="GO:0016757">
    <property type="term" value="F:glycosyltransferase activity"/>
    <property type="evidence" value="ECO:0007669"/>
    <property type="project" value="UniProtKB-KW"/>
</dbReference>
<gene>
    <name evidence="6" type="ORF">HT102_08160</name>
</gene>
<evidence type="ECO:0000313" key="6">
    <source>
        <dbReference type="EMBL" id="MBD8506455.1"/>
    </source>
</evidence>
<dbReference type="SUPFAM" id="SSF53756">
    <property type="entry name" value="UDP-Glycosyltransferase/glycogen phosphorylase"/>
    <property type="match status" value="1"/>
</dbReference>
<dbReference type="PANTHER" id="PTHR12526">
    <property type="entry name" value="GLYCOSYLTRANSFERASE"/>
    <property type="match status" value="1"/>
</dbReference>
<accession>A0A927JC53</accession>
<protein>
    <submittedName>
        <fullName evidence="6">Glycosyltransferase</fullName>
    </submittedName>
</protein>
<keyword evidence="2" id="KW-0808">Transferase</keyword>
<dbReference type="Proteomes" id="UP000642993">
    <property type="component" value="Unassembled WGS sequence"/>
</dbReference>
<proteinExistence type="predicted"/>
<organism evidence="6 7">
    <name type="scientific">Lolliginicoccus lacisalsi</name>
    <dbReference type="NCBI Taxonomy" id="2742202"/>
    <lineage>
        <taxon>Bacteria</taxon>
        <taxon>Bacillati</taxon>
        <taxon>Actinomycetota</taxon>
        <taxon>Actinomycetes</taxon>
        <taxon>Mycobacteriales</taxon>
        <taxon>Hoyosellaceae</taxon>
        <taxon>Lolliginicoccus</taxon>
    </lineage>
</organism>
<dbReference type="PANTHER" id="PTHR12526:SF635">
    <property type="entry name" value="GLYCOSYL TRANSFERASE GROUP 1"/>
    <property type="match status" value="1"/>
</dbReference>
<dbReference type="RefSeq" id="WP_192038930.1">
    <property type="nucleotide sequence ID" value="NZ_JACYWE010000004.1"/>
</dbReference>
<name>A0A927JC53_9ACTN</name>
<evidence type="ECO:0000256" key="2">
    <source>
        <dbReference type="ARBA" id="ARBA00022679"/>
    </source>
</evidence>
<evidence type="ECO:0000313" key="7">
    <source>
        <dbReference type="Proteomes" id="UP000642993"/>
    </source>
</evidence>
<dbReference type="EMBL" id="JACYWE010000004">
    <property type="protein sequence ID" value="MBD8506455.1"/>
    <property type="molecule type" value="Genomic_DNA"/>
</dbReference>
<feature type="domain" description="Glycosyl transferase family 1" evidence="4">
    <location>
        <begin position="207"/>
        <end position="370"/>
    </location>
</feature>
<dbReference type="InterPro" id="IPR001296">
    <property type="entry name" value="Glyco_trans_1"/>
</dbReference>
<evidence type="ECO:0000256" key="1">
    <source>
        <dbReference type="ARBA" id="ARBA00022676"/>
    </source>
</evidence>
<reference evidence="6" key="1">
    <citation type="submission" date="2020-09" db="EMBL/GenBank/DDBJ databases">
        <title>Hoyosella lacisalsi sp. nov., a halotolerant actinobacterium isolated from soil of Lake Gudzhirganskoe.</title>
        <authorList>
            <person name="Yang Q."/>
            <person name="Guo P.Y."/>
            <person name="Liu S.W."/>
            <person name="Li F.N."/>
            <person name="Sun C.H."/>
        </authorList>
    </citation>
    <scope>NUCLEOTIDE SEQUENCE</scope>
    <source>
        <strain evidence="6">G463</strain>
    </source>
</reference>
<evidence type="ECO:0000256" key="3">
    <source>
        <dbReference type="SAM" id="MobiDB-lite"/>
    </source>
</evidence>
<dbReference type="AlphaFoldDB" id="A0A927JC53"/>
<dbReference type="Pfam" id="PF00534">
    <property type="entry name" value="Glycos_transf_1"/>
    <property type="match status" value="1"/>
</dbReference>
<dbReference type="Pfam" id="PF13439">
    <property type="entry name" value="Glyco_transf_4"/>
    <property type="match status" value="1"/>
</dbReference>
<comment type="caution">
    <text evidence="6">The sequence shown here is derived from an EMBL/GenBank/DDBJ whole genome shotgun (WGS) entry which is preliminary data.</text>
</comment>
<feature type="domain" description="Glycosyltransferase subfamily 4-like N-terminal" evidence="5">
    <location>
        <begin position="21"/>
        <end position="196"/>
    </location>
</feature>
<evidence type="ECO:0000259" key="4">
    <source>
        <dbReference type="Pfam" id="PF00534"/>
    </source>
</evidence>
<feature type="region of interest" description="Disordered" evidence="3">
    <location>
        <begin position="1"/>
        <end position="21"/>
    </location>
</feature>
<keyword evidence="7" id="KW-1185">Reference proteome</keyword>
<dbReference type="Gene3D" id="3.40.50.2000">
    <property type="entry name" value="Glycogen Phosphorylase B"/>
    <property type="match status" value="2"/>
</dbReference>
<dbReference type="InterPro" id="IPR028098">
    <property type="entry name" value="Glyco_trans_4-like_N"/>
</dbReference>
<sequence>MRIAMVSEHASPLASPGTGNWGGQNVHVAALSAALARRGHEVTVYARRDDADLPEGMISGDGYQVVHVAAGPPRRLPKDAVMPHMTEFARFLRTEWSREAPDVAHAHFWTSGIATQLVSRVLGTRTIQTFHVLGSLEHSAGATSGASPDGRIRTERAIARAASRIIAASSEEAFELARMGVPGTRISRVPCGVDLDLFTPSGQRERPAGRRKRVVSVGRLAPGKGFDIAIEAVARIPAAELVIAGGPDGAGAKGSGEARRLRALARNLGCEQRVHLLGQVPRDRMPELLRTADAVLCTPRYESFGMVPLEAMACGVPVVAHAVGGVLDTVIDGVTGVLVPPHRPRLLVSALREVLSRPAFAEGLGIAGRDRAVARYSWDQIATETEHAYQRAALAPAGSLDRSS</sequence>